<dbReference type="OrthoDB" id="3796124at2759"/>
<feature type="transmembrane region" description="Helical" evidence="2">
    <location>
        <begin position="226"/>
        <end position="248"/>
    </location>
</feature>
<feature type="chain" id="PRO_5025524446" description="Mid2 domain-containing protein" evidence="3">
    <location>
        <begin position="17"/>
        <end position="314"/>
    </location>
</feature>
<feature type="region of interest" description="Disordered" evidence="1">
    <location>
        <begin position="295"/>
        <end position="314"/>
    </location>
</feature>
<keyword evidence="2" id="KW-1133">Transmembrane helix</keyword>
<keyword evidence="2" id="KW-0472">Membrane</keyword>
<evidence type="ECO:0000313" key="4">
    <source>
        <dbReference type="EMBL" id="KAF2116665.1"/>
    </source>
</evidence>
<keyword evidence="3" id="KW-0732">Signal</keyword>
<accession>A0A6A5ZBQ9</accession>
<reference evidence="4" key="1">
    <citation type="journal article" date="2020" name="Stud. Mycol.">
        <title>101 Dothideomycetes genomes: a test case for predicting lifestyles and emergence of pathogens.</title>
        <authorList>
            <person name="Haridas S."/>
            <person name="Albert R."/>
            <person name="Binder M."/>
            <person name="Bloem J."/>
            <person name="Labutti K."/>
            <person name="Salamov A."/>
            <person name="Andreopoulos B."/>
            <person name="Baker S."/>
            <person name="Barry K."/>
            <person name="Bills G."/>
            <person name="Bluhm B."/>
            <person name="Cannon C."/>
            <person name="Castanera R."/>
            <person name="Culley D."/>
            <person name="Daum C."/>
            <person name="Ezra D."/>
            <person name="Gonzalez J."/>
            <person name="Henrissat B."/>
            <person name="Kuo A."/>
            <person name="Liang C."/>
            <person name="Lipzen A."/>
            <person name="Lutzoni F."/>
            <person name="Magnuson J."/>
            <person name="Mondo S."/>
            <person name="Nolan M."/>
            <person name="Ohm R."/>
            <person name="Pangilinan J."/>
            <person name="Park H.-J."/>
            <person name="Ramirez L."/>
            <person name="Alfaro M."/>
            <person name="Sun H."/>
            <person name="Tritt A."/>
            <person name="Yoshinaga Y."/>
            <person name="Zwiers L.-H."/>
            <person name="Turgeon B."/>
            <person name="Goodwin S."/>
            <person name="Spatafora J."/>
            <person name="Crous P."/>
            <person name="Grigoriev I."/>
        </authorList>
    </citation>
    <scope>NUCLEOTIDE SEQUENCE</scope>
    <source>
        <strain evidence="4">CBS 627.86</strain>
    </source>
</reference>
<keyword evidence="5" id="KW-1185">Reference proteome</keyword>
<name>A0A6A5ZBQ9_9PLEO</name>
<dbReference type="Pfam" id="PF05808">
    <property type="entry name" value="Podoplanin"/>
    <property type="match status" value="1"/>
</dbReference>
<evidence type="ECO:0000256" key="3">
    <source>
        <dbReference type="SAM" id="SignalP"/>
    </source>
</evidence>
<evidence type="ECO:0000256" key="1">
    <source>
        <dbReference type="SAM" id="MobiDB-lite"/>
    </source>
</evidence>
<feature type="signal peptide" evidence="3">
    <location>
        <begin position="1"/>
        <end position="16"/>
    </location>
</feature>
<evidence type="ECO:0000313" key="5">
    <source>
        <dbReference type="Proteomes" id="UP000799770"/>
    </source>
</evidence>
<dbReference type="PANTHER" id="PTHR16861:SF4">
    <property type="entry name" value="SH3 DOMAIN PROTEIN (AFU_ORTHOLOGUE AFUA_1G13610)"/>
    <property type="match status" value="1"/>
</dbReference>
<protein>
    <recommendedName>
        <fullName evidence="6">Mid2 domain-containing protein</fullName>
    </recommendedName>
</protein>
<evidence type="ECO:0000256" key="2">
    <source>
        <dbReference type="SAM" id="Phobius"/>
    </source>
</evidence>
<gene>
    <name evidence="4" type="ORF">BDV96DRAFT_32066</name>
</gene>
<dbReference type="Proteomes" id="UP000799770">
    <property type="component" value="Unassembled WGS sequence"/>
</dbReference>
<dbReference type="PANTHER" id="PTHR16861">
    <property type="entry name" value="GLYCOPROTEIN 38"/>
    <property type="match status" value="1"/>
</dbReference>
<keyword evidence="2" id="KW-0812">Transmembrane</keyword>
<dbReference type="AlphaFoldDB" id="A0A6A5ZBQ9"/>
<feature type="region of interest" description="Disordered" evidence="1">
    <location>
        <begin position="194"/>
        <end position="219"/>
    </location>
</feature>
<dbReference type="EMBL" id="ML977320">
    <property type="protein sequence ID" value="KAF2116665.1"/>
    <property type="molecule type" value="Genomic_DNA"/>
</dbReference>
<sequence>MVHALPFALLVSVTLATRFAIPGPEETPFVPGYFQKEIPIPQPTSPPQVVRRHLLPRDAATCGWMVADGSPNVCGSSQYCMTTASGEFGVWNCCNPDSCFTQTACSKSVECGGDSPYCVTSYMSNDGTTFSRFMCGTTSSLIYMAYSSEDTPQYTQSLQSVSDASVASVSSASASSASAAAAASRSAASKSVADAASQTGGSPTSSAPPLSTTQPKDDGGVSGGTIAGAVVGVVVGIALLGGIAYFVYRKMNKNKTGAPAELGNSQMPAYTENYKPYPTHEVYAHETNGDYAAVPQVPQELPAENQTHELGPSR</sequence>
<proteinExistence type="predicted"/>
<feature type="compositionally biased region" description="Low complexity" evidence="1">
    <location>
        <begin position="194"/>
        <end position="214"/>
    </location>
</feature>
<organism evidence="4 5">
    <name type="scientific">Lophiotrema nucula</name>
    <dbReference type="NCBI Taxonomy" id="690887"/>
    <lineage>
        <taxon>Eukaryota</taxon>
        <taxon>Fungi</taxon>
        <taxon>Dikarya</taxon>
        <taxon>Ascomycota</taxon>
        <taxon>Pezizomycotina</taxon>
        <taxon>Dothideomycetes</taxon>
        <taxon>Pleosporomycetidae</taxon>
        <taxon>Pleosporales</taxon>
        <taxon>Lophiotremataceae</taxon>
        <taxon>Lophiotrema</taxon>
    </lineage>
</organism>
<evidence type="ECO:0008006" key="6">
    <source>
        <dbReference type="Google" id="ProtNLM"/>
    </source>
</evidence>